<reference evidence="2 3" key="1">
    <citation type="submission" date="2019-02" db="EMBL/GenBank/DDBJ databases">
        <title>Deep-cultivation of Planctomycetes and their phenomic and genomic characterization uncovers novel biology.</title>
        <authorList>
            <person name="Wiegand S."/>
            <person name="Jogler M."/>
            <person name="Boedeker C."/>
            <person name="Pinto D."/>
            <person name="Vollmers J."/>
            <person name="Rivas-Marin E."/>
            <person name="Kohn T."/>
            <person name="Peeters S.H."/>
            <person name="Heuer A."/>
            <person name="Rast P."/>
            <person name="Oberbeckmann S."/>
            <person name="Bunk B."/>
            <person name="Jeske O."/>
            <person name="Meyerdierks A."/>
            <person name="Storesund J.E."/>
            <person name="Kallscheuer N."/>
            <person name="Luecker S."/>
            <person name="Lage O.M."/>
            <person name="Pohl T."/>
            <person name="Merkel B.J."/>
            <person name="Hornburger P."/>
            <person name="Mueller R.-W."/>
            <person name="Bruemmer F."/>
            <person name="Labrenz M."/>
            <person name="Spormann A.M."/>
            <person name="Op den Camp H."/>
            <person name="Overmann J."/>
            <person name="Amann R."/>
            <person name="Jetten M.S.M."/>
            <person name="Mascher T."/>
            <person name="Medema M.H."/>
            <person name="Devos D.P."/>
            <person name="Kaster A.-K."/>
            <person name="Ovreas L."/>
            <person name="Rohde M."/>
            <person name="Galperin M.Y."/>
            <person name="Jogler C."/>
        </authorList>
    </citation>
    <scope>NUCLEOTIDE SEQUENCE [LARGE SCALE GENOMIC DNA]</scope>
    <source>
        <strain evidence="2 3">Mal33</strain>
    </source>
</reference>
<keyword evidence="1" id="KW-0472">Membrane</keyword>
<proteinExistence type="predicted"/>
<evidence type="ECO:0008006" key="4">
    <source>
        <dbReference type="Google" id="ProtNLM"/>
    </source>
</evidence>
<feature type="transmembrane region" description="Helical" evidence="1">
    <location>
        <begin position="12"/>
        <end position="31"/>
    </location>
</feature>
<keyword evidence="3" id="KW-1185">Reference proteome</keyword>
<evidence type="ECO:0000313" key="3">
    <source>
        <dbReference type="Proteomes" id="UP000316770"/>
    </source>
</evidence>
<gene>
    <name evidence="2" type="ORF">Mal33_45420</name>
</gene>
<dbReference type="PANTHER" id="PTHR37947:SF1">
    <property type="entry name" value="BLL2462 PROTEIN"/>
    <property type="match status" value="1"/>
</dbReference>
<keyword evidence="1" id="KW-0812">Transmembrane</keyword>
<dbReference type="Gene3D" id="3.40.50.880">
    <property type="match status" value="1"/>
</dbReference>
<organism evidence="2 3">
    <name type="scientific">Rosistilla oblonga</name>
    <dbReference type="NCBI Taxonomy" id="2527990"/>
    <lineage>
        <taxon>Bacteria</taxon>
        <taxon>Pseudomonadati</taxon>
        <taxon>Planctomycetota</taxon>
        <taxon>Planctomycetia</taxon>
        <taxon>Pirellulales</taxon>
        <taxon>Pirellulaceae</taxon>
        <taxon>Rosistilla</taxon>
    </lineage>
</organism>
<dbReference type="EMBL" id="CP036318">
    <property type="protein sequence ID" value="QDV58519.1"/>
    <property type="molecule type" value="Genomic_DNA"/>
</dbReference>
<dbReference type="PANTHER" id="PTHR37947">
    <property type="entry name" value="BLL2462 PROTEIN"/>
    <property type="match status" value="1"/>
</dbReference>
<dbReference type="Proteomes" id="UP000316770">
    <property type="component" value="Chromosome"/>
</dbReference>
<accession>A0A518IZK3</accession>
<name>A0A518IZK3_9BACT</name>
<dbReference type="AlphaFoldDB" id="A0A518IZK3"/>
<dbReference type="InterPro" id="IPR029062">
    <property type="entry name" value="Class_I_gatase-like"/>
</dbReference>
<keyword evidence="1" id="KW-1133">Transmembrane helix</keyword>
<sequence>MTSLRFVGELPVWLGLLLAVAGAALAFGYYRRESFDLPGGLRWLLPCLRSVAIAMVIVSLTGPVLHHRQEIGELGNVRLLVDASQSMTTADPQMPLPRKLMIAHEQGWLPQGQFDTKLFDLAERISTTRRDTLATLGTGAITPQAMRTALGNFTDAVADLAPDVDAAIEAAAGLDDENHVSPEPFEIEVLAKVKSLASEPIDDADQASAIRDRLIATVNGLQIYQQTFSDAFANYCQQWMQTQGDAAVAGLQFFDQSLRIRRIEARLLDRDDGLIARLKDHHHVDVAALVGTREVPIWSSRGEVPIPESLDDLQSSMTTDLASGVIVESAQEASDSEGERSLGSATVLFSDGQHNAGPSPSQLAGVARSQQNAVYTVGFGTQSEPTDLALLQAEYPDTVYKSDRVRGTLVIKDRMPAERPFVVQISDGETVVWQQELKSLDVAQRRIDFDLAVEPLVDAAMERFDNKVQRHSVPLELTAKIVPADGETELGNNSQTIRLAAVTQQHKVLLIDSRSRWEVRYLKNLFQRDSGWEIQTVILQSDDVRQRLPRGEADGSFPNSRQALFEYDLIIYGDLPESVFNATEISWLRDFVDQRGGGMIFIDGAHGELSRLTPESLGVLLPVTWSGAPEPKPAEGLQLTDSGRDNPALTLQGIGNENDQFWQQLPAPQRIALVEPTADAEVMAEAVVDGNRHPAIVGRSFGGGRVLYFAFDETWRWRYRVADQIHQRFWNQIARWVMPRPFAVSDQFLALDSGPLRYKAGDSASLRAKLRGPDGNLVADATADALIWRDGRIVSTINLQPAENLPGDYRGETAALDPGEYEVTIRASGFNEAAFQAKTQFVVAPPQNKELEQIACNEALLIEMASAGGGEYLQEERLGEIVDLLRPLSSGRVVQSETLLWQSWPWFLCIVGLLSVEWWLRKRNGLL</sequence>
<dbReference type="RefSeq" id="WP_145288946.1">
    <property type="nucleotide sequence ID" value="NZ_CP036318.1"/>
</dbReference>
<dbReference type="InterPro" id="IPR036465">
    <property type="entry name" value="vWFA_dom_sf"/>
</dbReference>
<evidence type="ECO:0000256" key="1">
    <source>
        <dbReference type="SAM" id="Phobius"/>
    </source>
</evidence>
<dbReference type="Gene3D" id="3.40.50.410">
    <property type="entry name" value="von Willebrand factor, type A domain"/>
    <property type="match status" value="1"/>
</dbReference>
<dbReference type="SUPFAM" id="SSF52317">
    <property type="entry name" value="Class I glutamine amidotransferase-like"/>
    <property type="match status" value="1"/>
</dbReference>
<evidence type="ECO:0000313" key="2">
    <source>
        <dbReference type="EMBL" id="QDV58519.1"/>
    </source>
</evidence>
<protein>
    <recommendedName>
        <fullName evidence="4">VWFA domain-containing protein</fullName>
    </recommendedName>
</protein>
<feature type="transmembrane region" description="Helical" evidence="1">
    <location>
        <begin position="43"/>
        <end position="65"/>
    </location>
</feature>